<reference evidence="1 2" key="1">
    <citation type="submission" date="2017-09" db="EMBL/GenBank/DDBJ databases">
        <title>Biocontrol bacteria screening and application from spent mushroom substrate.</title>
        <authorList>
            <person name="Sun X."/>
        </authorList>
    </citation>
    <scope>NUCLEOTIDE SEQUENCE [LARGE SCALE GENOMIC DNA]</scope>
    <source>
        <strain evidence="1 2">100374</strain>
    </source>
</reference>
<sequence>SFVQTLPDREMIVWDMYSNHMSQENIGKKVGVTQTQISRILKRINERAAAFGRAQGVAK</sequence>
<dbReference type="Gene3D" id="1.10.10.60">
    <property type="entry name" value="Homeodomain-like"/>
    <property type="match status" value="1"/>
</dbReference>
<evidence type="ECO:0000313" key="2">
    <source>
        <dbReference type="Proteomes" id="UP000228484"/>
    </source>
</evidence>
<gene>
    <name evidence="1" type="ORF">CO726_30935</name>
</gene>
<comment type="caution">
    <text evidence="1">The sequence shown here is derived from an EMBL/GenBank/DDBJ whole genome shotgun (WGS) entry which is preliminary data.</text>
</comment>
<accession>A0A2G6Q4C5</accession>
<dbReference type="Proteomes" id="UP000228484">
    <property type="component" value="Unassembled WGS sequence"/>
</dbReference>
<keyword evidence="2" id="KW-1185">Reference proteome</keyword>
<dbReference type="SUPFAM" id="SSF88659">
    <property type="entry name" value="Sigma3 and sigma4 domains of RNA polymerase sigma factors"/>
    <property type="match status" value="1"/>
</dbReference>
<protein>
    <submittedName>
        <fullName evidence="1">RNA polymerase subunit sigma-28</fullName>
    </submittedName>
</protein>
<dbReference type="EMBL" id="NWUW01000135">
    <property type="protein sequence ID" value="PIE91671.1"/>
    <property type="molecule type" value="Genomic_DNA"/>
</dbReference>
<proteinExistence type="predicted"/>
<evidence type="ECO:0000313" key="1">
    <source>
        <dbReference type="EMBL" id="PIE91671.1"/>
    </source>
</evidence>
<dbReference type="AlphaFoldDB" id="A0A2G6Q4C5"/>
<organism evidence="1 2">
    <name type="scientific">Bacillus fungorum</name>
    <dbReference type="NCBI Taxonomy" id="2039284"/>
    <lineage>
        <taxon>Bacteria</taxon>
        <taxon>Bacillati</taxon>
        <taxon>Bacillota</taxon>
        <taxon>Bacilli</taxon>
        <taxon>Bacillales</taxon>
        <taxon>Bacillaceae</taxon>
        <taxon>Bacillus</taxon>
    </lineage>
</organism>
<dbReference type="InterPro" id="IPR013324">
    <property type="entry name" value="RNA_pol_sigma_r3/r4-like"/>
</dbReference>
<feature type="non-terminal residue" evidence="1">
    <location>
        <position position="1"/>
    </location>
</feature>
<name>A0A2G6Q4C5_9BACI</name>